<accession>A0AAD6Z921</accession>
<evidence type="ECO:0000256" key="1">
    <source>
        <dbReference type="SAM" id="Phobius"/>
    </source>
</evidence>
<protein>
    <submittedName>
        <fullName evidence="2">Uncharacterized protein</fullName>
    </submittedName>
</protein>
<feature type="transmembrane region" description="Helical" evidence="1">
    <location>
        <begin position="93"/>
        <end position="112"/>
    </location>
</feature>
<organism evidence="2 3">
    <name type="scientific">Mycena albidolilacea</name>
    <dbReference type="NCBI Taxonomy" id="1033008"/>
    <lineage>
        <taxon>Eukaryota</taxon>
        <taxon>Fungi</taxon>
        <taxon>Dikarya</taxon>
        <taxon>Basidiomycota</taxon>
        <taxon>Agaricomycotina</taxon>
        <taxon>Agaricomycetes</taxon>
        <taxon>Agaricomycetidae</taxon>
        <taxon>Agaricales</taxon>
        <taxon>Marasmiineae</taxon>
        <taxon>Mycenaceae</taxon>
        <taxon>Mycena</taxon>
    </lineage>
</organism>
<feature type="transmembrane region" description="Helical" evidence="1">
    <location>
        <begin position="50"/>
        <end position="73"/>
    </location>
</feature>
<feature type="transmembrane region" description="Helical" evidence="1">
    <location>
        <begin position="205"/>
        <end position="227"/>
    </location>
</feature>
<gene>
    <name evidence="2" type="ORF">DFH08DRAFT_896774</name>
</gene>
<reference evidence="2" key="1">
    <citation type="submission" date="2023-03" db="EMBL/GenBank/DDBJ databases">
        <title>Massive genome expansion in bonnet fungi (Mycena s.s.) driven by repeated elements and novel gene families across ecological guilds.</title>
        <authorList>
            <consortium name="Lawrence Berkeley National Laboratory"/>
            <person name="Harder C.B."/>
            <person name="Miyauchi S."/>
            <person name="Viragh M."/>
            <person name="Kuo A."/>
            <person name="Thoen E."/>
            <person name="Andreopoulos B."/>
            <person name="Lu D."/>
            <person name="Skrede I."/>
            <person name="Drula E."/>
            <person name="Henrissat B."/>
            <person name="Morin E."/>
            <person name="Kohler A."/>
            <person name="Barry K."/>
            <person name="LaButti K."/>
            <person name="Morin E."/>
            <person name="Salamov A."/>
            <person name="Lipzen A."/>
            <person name="Mereny Z."/>
            <person name="Hegedus B."/>
            <person name="Baldrian P."/>
            <person name="Stursova M."/>
            <person name="Weitz H."/>
            <person name="Taylor A."/>
            <person name="Grigoriev I.V."/>
            <person name="Nagy L.G."/>
            <person name="Martin F."/>
            <person name="Kauserud H."/>
        </authorList>
    </citation>
    <scope>NUCLEOTIDE SEQUENCE</scope>
    <source>
        <strain evidence="2">CBHHK002</strain>
    </source>
</reference>
<comment type="caution">
    <text evidence="2">The sequence shown here is derived from an EMBL/GenBank/DDBJ whole genome shotgun (WGS) entry which is preliminary data.</text>
</comment>
<feature type="transmembrane region" description="Helical" evidence="1">
    <location>
        <begin position="124"/>
        <end position="150"/>
    </location>
</feature>
<feature type="transmembrane region" description="Helical" evidence="1">
    <location>
        <begin position="162"/>
        <end position="184"/>
    </location>
</feature>
<evidence type="ECO:0000313" key="3">
    <source>
        <dbReference type="Proteomes" id="UP001218218"/>
    </source>
</evidence>
<dbReference type="Proteomes" id="UP001218218">
    <property type="component" value="Unassembled WGS sequence"/>
</dbReference>
<keyword evidence="1" id="KW-1133">Transmembrane helix</keyword>
<keyword evidence="1" id="KW-0812">Transmembrane</keyword>
<name>A0AAD6Z921_9AGAR</name>
<proteinExistence type="predicted"/>
<dbReference type="EMBL" id="JARIHO010000071">
    <property type="protein sequence ID" value="KAJ7312611.1"/>
    <property type="molecule type" value="Genomic_DNA"/>
</dbReference>
<dbReference type="AlphaFoldDB" id="A0AAD6Z921"/>
<keyword evidence="1" id="KW-0472">Membrane</keyword>
<sequence length="232" mass="25430">MSSATSTSLNVILGAVVVAGIFGALFFGGACIQTYSYFHTYRFDYSITKGAVAALWAVNAFHFAVYTYTIWYYVVDALDTAWIPQIMDWSFKLSVWLAVALVLLLDIFYTIYMFTLASTFIVPALVALTVVAGNITAVVLGVRIIIFTHFTNIYGISSSGLIYLFFGLFCVKSTAIAGAMTYYLRCSNAGFTRESNTSIRRGVKLVVGSSLFVATACVRTVSSLVIWRCHTA</sequence>
<evidence type="ECO:0000313" key="2">
    <source>
        <dbReference type="EMBL" id="KAJ7312611.1"/>
    </source>
</evidence>
<feature type="transmembrane region" description="Helical" evidence="1">
    <location>
        <begin position="12"/>
        <end position="38"/>
    </location>
</feature>
<keyword evidence="3" id="KW-1185">Reference proteome</keyword>